<dbReference type="Proteomes" id="UP001060215">
    <property type="component" value="Chromosome 15"/>
</dbReference>
<gene>
    <name evidence="1" type="ORF">LOK49_LG14G01659</name>
</gene>
<name>A0ACC0F8N2_9ERIC</name>
<sequence length="121" mass="14057">MASTFKYEIQDFSISYTRFASSLPQNTTNSQSPLSDFNLNLIFFFFFFLDLQFLYMDVVFRYGGCVWDSEEWRCSGVNGCDEARACDEVDCSSGYGWCVGYLWIDYCCDHLSKVEKGMMML</sequence>
<keyword evidence="2" id="KW-1185">Reference proteome</keyword>
<comment type="caution">
    <text evidence="1">The sequence shown here is derived from an EMBL/GenBank/DDBJ whole genome shotgun (WGS) entry which is preliminary data.</text>
</comment>
<evidence type="ECO:0000313" key="2">
    <source>
        <dbReference type="Proteomes" id="UP001060215"/>
    </source>
</evidence>
<organism evidence="1 2">
    <name type="scientific">Camellia lanceoleosa</name>
    <dbReference type="NCBI Taxonomy" id="1840588"/>
    <lineage>
        <taxon>Eukaryota</taxon>
        <taxon>Viridiplantae</taxon>
        <taxon>Streptophyta</taxon>
        <taxon>Embryophyta</taxon>
        <taxon>Tracheophyta</taxon>
        <taxon>Spermatophyta</taxon>
        <taxon>Magnoliopsida</taxon>
        <taxon>eudicotyledons</taxon>
        <taxon>Gunneridae</taxon>
        <taxon>Pentapetalae</taxon>
        <taxon>asterids</taxon>
        <taxon>Ericales</taxon>
        <taxon>Theaceae</taxon>
        <taxon>Camellia</taxon>
    </lineage>
</organism>
<proteinExistence type="predicted"/>
<reference evidence="1 2" key="1">
    <citation type="journal article" date="2022" name="Plant J.">
        <title>Chromosome-level genome of Camellia lanceoleosa provides a valuable resource for understanding genome evolution and self-incompatibility.</title>
        <authorList>
            <person name="Gong W."/>
            <person name="Xiao S."/>
            <person name="Wang L."/>
            <person name="Liao Z."/>
            <person name="Chang Y."/>
            <person name="Mo W."/>
            <person name="Hu G."/>
            <person name="Li W."/>
            <person name="Zhao G."/>
            <person name="Zhu H."/>
            <person name="Hu X."/>
            <person name="Ji K."/>
            <person name="Xiang X."/>
            <person name="Song Q."/>
            <person name="Yuan D."/>
            <person name="Jin S."/>
            <person name="Zhang L."/>
        </authorList>
    </citation>
    <scope>NUCLEOTIDE SEQUENCE [LARGE SCALE GENOMIC DNA]</scope>
    <source>
        <strain evidence="1">SQ_2022a</strain>
    </source>
</reference>
<accession>A0ACC0F8N2</accession>
<protein>
    <submittedName>
        <fullName evidence="1">Uncharacterized protein</fullName>
    </submittedName>
</protein>
<dbReference type="EMBL" id="CM045772">
    <property type="protein sequence ID" value="KAI7985014.1"/>
    <property type="molecule type" value="Genomic_DNA"/>
</dbReference>
<evidence type="ECO:0000313" key="1">
    <source>
        <dbReference type="EMBL" id="KAI7985014.1"/>
    </source>
</evidence>